<dbReference type="GeneID" id="8199748"/>
<reference evidence="1 2" key="1">
    <citation type="journal article" date="2009" name="Nat. Biotechnol.">
        <title>Genome sequence of the recombinant protein production host Pichia pastoris.</title>
        <authorList>
            <person name="De Schutter K."/>
            <person name="Lin Y.C."/>
            <person name="Tiels P."/>
            <person name="Van Hecke A."/>
            <person name="Glinka S."/>
            <person name="Weber-Lehmann J."/>
            <person name="Rouze P."/>
            <person name="Van de Peer Y."/>
            <person name="Callewaert N."/>
        </authorList>
    </citation>
    <scope>NUCLEOTIDE SEQUENCE [LARGE SCALE GENOMIC DNA]</scope>
    <source>
        <strain evidence="2">GS115 / ATCC 20864</strain>
    </source>
</reference>
<dbReference type="OrthoDB" id="10309970at2759"/>
<dbReference type="HOGENOM" id="CLU_956810_0_0_1"/>
<evidence type="ECO:0000313" key="2">
    <source>
        <dbReference type="Proteomes" id="UP000000314"/>
    </source>
</evidence>
<evidence type="ECO:0000313" key="1">
    <source>
        <dbReference type="EMBL" id="CAY71065.1"/>
    </source>
</evidence>
<name>C4R679_KOMPG</name>
<sequence>MWLQLLRTFSVRLLHYTEMNLFQPIITRYGICRLMGQVDKLLREKLLRRSRKNELEYMIKHLSQFPMLLLLRWNEGNLKLRDNMWFELNDKLQQENRQYNQKINPLILEFIDPNLRLVLFEQIRFETRLERDLGYFMNSTSPKKPTNEGLSISEILGKDVDTTKGVKTPGKDHFTYLPSFVIGVGDLGLSSFDTLLEILEKFSNKLSLLAVRLSMLNRGTYTNHDLAISLKRIQESMGSTAAEDDQYTKLLSIARRSHIKQDEMEHSLQRLGELGLLNVKKGEEGLLFVTR</sequence>
<dbReference type="RefSeq" id="XP_002493244.1">
    <property type="nucleotide sequence ID" value="XM_002493199.1"/>
</dbReference>
<gene>
    <name evidence="1" type="ordered locus">PAS_chr3_1004</name>
</gene>
<dbReference type="Proteomes" id="UP000000314">
    <property type="component" value="Chromosome 3"/>
</dbReference>
<dbReference type="KEGG" id="ppa:PAS_chr3_1004"/>
<proteinExistence type="predicted"/>
<dbReference type="EMBL" id="FN392321">
    <property type="protein sequence ID" value="CAY71065.1"/>
    <property type="molecule type" value="Genomic_DNA"/>
</dbReference>
<organism evidence="1 2">
    <name type="scientific">Komagataella phaffii (strain GS115 / ATCC 20864)</name>
    <name type="common">Yeast</name>
    <name type="synonym">Pichia pastoris</name>
    <dbReference type="NCBI Taxonomy" id="644223"/>
    <lineage>
        <taxon>Eukaryota</taxon>
        <taxon>Fungi</taxon>
        <taxon>Dikarya</taxon>
        <taxon>Ascomycota</taxon>
        <taxon>Saccharomycotina</taxon>
        <taxon>Pichiomycetes</taxon>
        <taxon>Pichiales</taxon>
        <taxon>Pichiaceae</taxon>
        <taxon>Komagataella</taxon>
    </lineage>
</organism>
<keyword evidence="2" id="KW-1185">Reference proteome</keyword>
<dbReference type="AlphaFoldDB" id="C4R679"/>
<dbReference type="InParanoid" id="C4R679"/>
<protein>
    <submittedName>
        <fullName evidence="1">Uncharacterized protein</fullName>
    </submittedName>
</protein>
<accession>C4R679</accession>